<feature type="binding site" evidence="8">
    <location>
        <position position="187"/>
    </location>
    <ligand>
        <name>substrate</name>
    </ligand>
</feature>
<comment type="subcellular location">
    <subcellularLocation>
        <location evidence="8">Cytoplasm</location>
    </subcellularLocation>
</comment>
<feature type="binding site" evidence="8">
    <location>
        <position position="170"/>
    </location>
    <ligand>
        <name>substrate</name>
    </ligand>
</feature>
<dbReference type="GO" id="GO:0005506">
    <property type="term" value="F:iron ion binding"/>
    <property type="evidence" value="ECO:0007669"/>
    <property type="project" value="UniProtKB-UniRule"/>
</dbReference>
<evidence type="ECO:0000256" key="3">
    <source>
        <dbReference type="ARBA" id="ARBA00022694"/>
    </source>
</evidence>
<dbReference type="PANTHER" id="PTHR11735">
    <property type="entry name" value="TRNA N6-ADENOSINE THREONYLCARBAMOYLTRANSFERASE"/>
    <property type="match status" value="1"/>
</dbReference>
<feature type="binding site" evidence="8">
    <location>
        <position position="280"/>
    </location>
    <ligand>
        <name>substrate</name>
    </ligand>
</feature>
<dbReference type="Proteomes" id="UP000192738">
    <property type="component" value="Unassembled WGS sequence"/>
</dbReference>
<dbReference type="GO" id="GO:0002949">
    <property type="term" value="P:tRNA threonylcarbamoyladenosine modification"/>
    <property type="evidence" value="ECO:0007669"/>
    <property type="project" value="UniProtKB-UniRule"/>
</dbReference>
<feature type="domain" description="Gcp-like" evidence="9">
    <location>
        <begin position="26"/>
        <end position="314"/>
    </location>
</feature>
<evidence type="ECO:0000259" key="9">
    <source>
        <dbReference type="Pfam" id="PF00814"/>
    </source>
</evidence>
<dbReference type="OrthoDB" id="9806197at2"/>
<dbReference type="NCBIfam" id="TIGR03723">
    <property type="entry name" value="T6A_TsaD_YgjD"/>
    <property type="match status" value="1"/>
</dbReference>
<dbReference type="PRINTS" id="PR00789">
    <property type="entry name" value="OSIALOPTASE"/>
</dbReference>
<comment type="catalytic activity">
    <reaction evidence="7 8">
        <text>L-threonylcarbamoyladenylate + adenosine(37) in tRNA = N(6)-L-threonylcarbamoyladenosine(37) in tRNA + AMP + H(+)</text>
        <dbReference type="Rhea" id="RHEA:37059"/>
        <dbReference type="Rhea" id="RHEA-COMP:10162"/>
        <dbReference type="Rhea" id="RHEA-COMP:10163"/>
        <dbReference type="ChEBI" id="CHEBI:15378"/>
        <dbReference type="ChEBI" id="CHEBI:73682"/>
        <dbReference type="ChEBI" id="CHEBI:74411"/>
        <dbReference type="ChEBI" id="CHEBI:74418"/>
        <dbReference type="ChEBI" id="CHEBI:456215"/>
        <dbReference type="EC" id="2.3.1.234"/>
    </reaction>
</comment>
<dbReference type="InterPro" id="IPR000905">
    <property type="entry name" value="Gcp-like_dom"/>
</dbReference>
<evidence type="ECO:0000256" key="2">
    <source>
        <dbReference type="ARBA" id="ARBA00022679"/>
    </source>
</evidence>
<organism evidence="10 11">
    <name type="scientific">Sporomusa malonica</name>
    <dbReference type="NCBI Taxonomy" id="112901"/>
    <lineage>
        <taxon>Bacteria</taxon>
        <taxon>Bacillati</taxon>
        <taxon>Bacillota</taxon>
        <taxon>Negativicutes</taxon>
        <taxon>Selenomonadales</taxon>
        <taxon>Sporomusaceae</taxon>
        <taxon>Sporomusa</taxon>
    </lineage>
</organism>
<comment type="cofactor">
    <cofactor evidence="8">
        <name>Fe(2+)</name>
        <dbReference type="ChEBI" id="CHEBI:29033"/>
    </cofactor>
    <text evidence="8">Binds 1 Fe(2+) ion per subunit.</text>
</comment>
<dbReference type="HAMAP" id="MF_01445">
    <property type="entry name" value="TsaD"/>
    <property type="match status" value="1"/>
</dbReference>
<feature type="binding site" evidence="8">
    <location>
        <position position="118"/>
    </location>
    <ligand>
        <name>Fe cation</name>
        <dbReference type="ChEBI" id="CHEBI:24875"/>
    </ligand>
</feature>
<dbReference type="GO" id="GO:0061711">
    <property type="term" value="F:tRNA N(6)-L-threonylcarbamoyladenine synthase activity"/>
    <property type="evidence" value="ECO:0007669"/>
    <property type="project" value="UniProtKB-EC"/>
</dbReference>
<evidence type="ECO:0000313" key="11">
    <source>
        <dbReference type="Proteomes" id="UP000192738"/>
    </source>
</evidence>
<protein>
    <recommendedName>
        <fullName evidence="8">tRNA N6-adenosine threonylcarbamoyltransferase</fullName>
        <ecNumber evidence="8">2.3.1.234</ecNumber>
    </recommendedName>
    <alternativeName>
        <fullName evidence="8">N6-L-threonylcarbamoyladenine synthase</fullName>
        <shortName evidence="8">t(6)A synthase</shortName>
    </alternativeName>
    <alternativeName>
        <fullName evidence="8">t(6)A37 threonylcarbamoyladenosine biosynthesis protein TsaD</fullName>
    </alternativeName>
    <alternativeName>
        <fullName evidence="8">tRNA threonylcarbamoyladenosine biosynthesis protein TsaD</fullName>
    </alternativeName>
</protein>
<reference evidence="10 11" key="1">
    <citation type="submission" date="2017-04" db="EMBL/GenBank/DDBJ databases">
        <authorList>
            <person name="Afonso C.L."/>
            <person name="Miller P.J."/>
            <person name="Scott M.A."/>
            <person name="Spackman E."/>
            <person name="Goraichik I."/>
            <person name="Dimitrov K.M."/>
            <person name="Suarez D.L."/>
            <person name="Swayne D.E."/>
        </authorList>
    </citation>
    <scope>NUCLEOTIDE SEQUENCE [LARGE SCALE GENOMIC DNA]</scope>
    <source>
        <strain evidence="10 11">DSM 5090</strain>
    </source>
</reference>
<dbReference type="CDD" id="cd24133">
    <property type="entry name" value="ASKHA_NBD_TsaD_bac"/>
    <property type="match status" value="1"/>
</dbReference>
<evidence type="ECO:0000313" key="10">
    <source>
        <dbReference type="EMBL" id="SMD13086.1"/>
    </source>
</evidence>
<proteinExistence type="inferred from homology"/>
<keyword evidence="2 8" id="KW-0808">Transferase</keyword>
<dbReference type="SUPFAM" id="SSF53067">
    <property type="entry name" value="Actin-like ATPase domain"/>
    <property type="match status" value="2"/>
</dbReference>
<feature type="binding site" evidence="8">
    <location>
        <position position="114"/>
    </location>
    <ligand>
        <name>Fe cation</name>
        <dbReference type="ChEBI" id="CHEBI:24875"/>
    </ligand>
</feature>
<dbReference type="Gene3D" id="3.30.420.40">
    <property type="match status" value="2"/>
</dbReference>
<dbReference type="AlphaFoldDB" id="A0A1W2EV45"/>
<feature type="binding site" evidence="8">
    <location>
        <position position="308"/>
    </location>
    <ligand>
        <name>Fe cation</name>
        <dbReference type="ChEBI" id="CHEBI:24875"/>
    </ligand>
</feature>
<keyword evidence="5 8" id="KW-0408">Iron</keyword>
<evidence type="ECO:0000256" key="1">
    <source>
        <dbReference type="ARBA" id="ARBA00022490"/>
    </source>
</evidence>
<evidence type="ECO:0000256" key="7">
    <source>
        <dbReference type="ARBA" id="ARBA00048117"/>
    </source>
</evidence>
<feature type="binding site" evidence="8">
    <location>
        <begin position="137"/>
        <end position="141"/>
    </location>
    <ligand>
        <name>substrate</name>
    </ligand>
</feature>
<keyword evidence="3 8" id="KW-0819">tRNA processing</keyword>
<evidence type="ECO:0000256" key="4">
    <source>
        <dbReference type="ARBA" id="ARBA00022723"/>
    </source>
</evidence>
<comment type="similarity">
    <text evidence="8">Belongs to the KAE1 / TsaD family.</text>
</comment>
<dbReference type="NCBIfam" id="TIGR00329">
    <property type="entry name" value="gcp_kae1"/>
    <property type="match status" value="1"/>
</dbReference>
<dbReference type="InterPro" id="IPR043129">
    <property type="entry name" value="ATPase_NBD"/>
</dbReference>
<accession>A0A1W2EV45</accession>
<dbReference type="InterPro" id="IPR022450">
    <property type="entry name" value="TsaD"/>
</dbReference>
<sequence>MTQSLTLALETSCDETSAAVVMNGRTILSNIISSQVPTHQKFGGVVPEIASRKHIETVITVVDQALAEAGTTLADVNAIGVTYGPGLVGALLVGVATAKALSFALNKPLIGVNHLEGHIFANFLAHRELEPPFVALVVSGGHTSLVHLKDYNELVLLGQTRDDAAGEAFDKIARVMNFPYPGGPYIDNAAKQGNPSAIAFPRAFSGKAGENKFAFSFSGLKSAVLNHLNSAAQRGETISIPDVAASFQAAVVDVLIMKTIAAAEHAGVNQIVLAGGVAANSSLKTELALAAGKQGLTLFYPPPVLCTDNAAMIACRAHYQYLAGEFADLNLNAVPSLKLGCR</sequence>
<dbReference type="FunFam" id="3.30.420.40:FF:000012">
    <property type="entry name" value="tRNA N6-adenosine threonylcarbamoyltransferase"/>
    <property type="match status" value="1"/>
</dbReference>
<evidence type="ECO:0000256" key="8">
    <source>
        <dbReference type="HAMAP-Rule" id="MF_01445"/>
    </source>
</evidence>
<dbReference type="EMBL" id="FWXI01000030">
    <property type="protein sequence ID" value="SMD13086.1"/>
    <property type="molecule type" value="Genomic_DNA"/>
</dbReference>
<dbReference type="EC" id="2.3.1.234" evidence="8"/>
<gene>
    <name evidence="8" type="primary">tsaD</name>
    <name evidence="10" type="ORF">SAMN04488500_13016</name>
</gene>
<dbReference type="PROSITE" id="PS01016">
    <property type="entry name" value="GLYCOPROTEASE"/>
    <property type="match status" value="1"/>
</dbReference>
<dbReference type="InterPro" id="IPR017860">
    <property type="entry name" value="Peptidase_M22_CS"/>
</dbReference>
<keyword evidence="6 8" id="KW-0012">Acyltransferase</keyword>
<dbReference type="PANTHER" id="PTHR11735:SF6">
    <property type="entry name" value="TRNA N6-ADENOSINE THREONYLCARBAMOYLTRANSFERASE, MITOCHONDRIAL"/>
    <property type="match status" value="1"/>
</dbReference>
<dbReference type="STRING" id="112901.SAMN04488500_13016"/>
<dbReference type="RefSeq" id="WP_084578215.1">
    <property type="nucleotide sequence ID" value="NZ_CP155572.1"/>
</dbReference>
<evidence type="ECO:0000256" key="5">
    <source>
        <dbReference type="ARBA" id="ARBA00023004"/>
    </source>
</evidence>
<evidence type="ECO:0000256" key="6">
    <source>
        <dbReference type="ARBA" id="ARBA00023315"/>
    </source>
</evidence>
<dbReference type="InterPro" id="IPR017861">
    <property type="entry name" value="KAE1/TsaD"/>
</dbReference>
<comment type="function">
    <text evidence="8">Required for the formation of a threonylcarbamoyl group on adenosine at position 37 (t(6)A37) in tRNAs that read codons beginning with adenine. Is involved in the transfer of the threonylcarbamoyl moiety of threonylcarbamoyl-AMP (TC-AMP) to the N6 group of A37, together with TsaE and TsaB. TsaD likely plays a direct catalytic role in this reaction.</text>
</comment>
<dbReference type="Pfam" id="PF00814">
    <property type="entry name" value="TsaD"/>
    <property type="match status" value="1"/>
</dbReference>
<keyword evidence="4 8" id="KW-0479">Metal-binding</keyword>
<name>A0A1W2EV45_9FIRM</name>
<keyword evidence="1 8" id="KW-0963">Cytoplasm</keyword>
<keyword evidence="11" id="KW-1185">Reference proteome</keyword>
<dbReference type="FunFam" id="3.30.420.40:FF:000040">
    <property type="entry name" value="tRNA N6-adenosine threonylcarbamoyltransferase"/>
    <property type="match status" value="1"/>
</dbReference>
<dbReference type="GO" id="GO:0005737">
    <property type="term" value="C:cytoplasm"/>
    <property type="evidence" value="ECO:0007669"/>
    <property type="project" value="UniProtKB-SubCell"/>
</dbReference>
<feature type="binding site" evidence="8">
    <location>
        <position position="183"/>
    </location>
    <ligand>
        <name>substrate</name>
    </ligand>
</feature>